<feature type="compositionally biased region" description="Low complexity" evidence="1">
    <location>
        <begin position="106"/>
        <end position="117"/>
    </location>
</feature>
<name>A0AAE1XD34_9LAMI</name>
<proteinExistence type="predicted"/>
<feature type="compositionally biased region" description="Basic residues" evidence="1">
    <location>
        <begin position="1"/>
        <end position="11"/>
    </location>
</feature>
<feature type="region of interest" description="Disordered" evidence="1">
    <location>
        <begin position="1"/>
        <end position="53"/>
    </location>
</feature>
<reference evidence="2" key="1">
    <citation type="submission" date="2020-06" db="EMBL/GenBank/DDBJ databases">
        <authorList>
            <person name="Li T."/>
            <person name="Hu X."/>
            <person name="Zhang T."/>
            <person name="Song X."/>
            <person name="Zhang H."/>
            <person name="Dai N."/>
            <person name="Sheng W."/>
            <person name="Hou X."/>
            <person name="Wei L."/>
        </authorList>
    </citation>
    <scope>NUCLEOTIDE SEQUENCE</scope>
    <source>
        <strain evidence="2">K16</strain>
        <tissue evidence="2">Leaf</tissue>
    </source>
</reference>
<evidence type="ECO:0000313" key="3">
    <source>
        <dbReference type="Proteomes" id="UP001289374"/>
    </source>
</evidence>
<protein>
    <submittedName>
        <fullName evidence="2">Uncharacterized protein</fullName>
    </submittedName>
</protein>
<evidence type="ECO:0000256" key="1">
    <source>
        <dbReference type="SAM" id="MobiDB-lite"/>
    </source>
</evidence>
<reference evidence="2" key="2">
    <citation type="journal article" date="2024" name="Plant">
        <title>Genomic evolution and insights into agronomic trait innovations of Sesamum species.</title>
        <authorList>
            <person name="Miao H."/>
            <person name="Wang L."/>
            <person name="Qu L."/>
            <person name="Liu H."/>
            <person name="Sun Y."/>
            <person name="Le M."/>
            <person name="Wang Q."/>
            <person name="Wei S."/>
            <person name="Zheng Y."/>
            <person name="Lin W."/>
            <person name="Duan Y."/>
            <person name="Cao H."/>
            <person name="Xiong S."/>
            <person name="Wang X."/>
            <person name="Wei L."/>
            <person name="Li C."/>
            <person name="Ma Q."/>
            <person name="Ju M."/>
            <person name="Zhao R."/>
            <person name="Li G."/>
            <person name="Mu C."/>
            <person name="Tian Q."/>
            <person name="Mei H."/>
            <person name="Zhang T."/>
            <person name="Gao T."/>
            <person name="Zhang H."/>
        </authorList>
    </citation>
    <scope>NUCLEOTIDE SEQUENCE</scope>
    <source>
        <strain evidence="2">K16</strain>
    </source>
</reference>
<evidence type="ECO:0000313" key="2">
    <source>
        <dbReference type="EMBL" id="KAK4409570.1"/>
    </source>
</evidence>
<dbReference type="EMBL" id="JACGWL010000001">
    <property type="protein sequence ID" value="KAK4409570.1"/>
    <property type="molecule type" value="Genomic_DNA"/>
</dbReference>
<feature type="compositionally biased region" description="Polar residues" evidence="1">
    <location>
        <begin position="28"/>
        <end position="48"/>
    </location>
</feature>
<gene>
    <name evidence="2" type="ORF">Sango_0030000</name>
</gene>
<dbReference type="Proteomes" id="UP001289374">
    <property type="component" value="Unassembled WGS sequence"/>
</dbReference>
<comment type="caution">
    <text evidence="2">The sequence shown here is derived from an EMBL/GenBank/DDBJ whole genome shotgun (WGS) entry which is preliminary data.</text>
</comment>
<accession>A0AAE1XD34</accession>
<sequence>MAEHVRYRKPRNPTQPASSHNPDRDPNSSRSKPTISSILLSSGPINETNSKKKNFSSTTFRGLGCTASSQVSVPAVIRTSANWEAKKLKKKRLKTKKSGNDKLPMNNSSAAAISNSNPSPQSSISLALSSRCVGVPDVWCGPGMGLTTDAASVDCVVSRRPPRGKVDGVDRIFLGQREGIFSGRSVCLCVYSSVFLVDLDFALVVDANVALSREMYHFLRSDID</sequence>
<keyword evidence="3" id="KW-1185">Reference proteome</keyword>
<organism evidence="2 3">
    <name type="scientific">Sesamum angolense</name>
    <dbReference type="NCBI Taxonomy" id="2727404"/>
    <lineage>
        <taxon>Eukaryota</taxon>
        <taxon>Viridiplantae</taxon>
        <taxon>Streptophyta</taxon>
        <taxon>Embryophyta</taxon>
        <taxon>Tracheophyta</taxon>
        <taxon>Spermatophyta</taxon>
        <taxon>Magnoliopsida</taxon>
        <taxon>eudicotyledons</taxon>
        <taxon>Gunneridae</taxon>
        <taxon>Pentapetalae</taxon>
        <taxon>asterids</taxon>
        <taxon>lamiids</taxon>
        <taxon>Lamiales</taxon>
        <taxon>Pedaliaceae</taxon>
        <taxon>Sesamum</taxon>
    </lineage>
</organism>
<dbReference type="AlphaFoldDB" id="A0AAE1XD34"/>
<feature type="compositionally biased region" description="Basic residues" evidence="1">
    <location>
        <begin position="87"/>
        <end position="97"/>
    </location>
</feature>
<feature type="region of interest" description="Disordered" evidence="1">
    <location>
        <begin position="87"/>
        <end position="117"/>
    </location>
</feature>